<accession>A0A4P7C0T8</accession>
<protein>
    <submittedName>
        <fullName evidence="2">YjbQ family protein</fullName>
    </submittedName>
</protein>
<dbReference type="EMBL" id="CP038033">
    <property type="protein sequence ID" value="QBQ56173.1"/>
    <property type="molecule type" value="Genomic_DNA"/>
</dbReference>
<comment type="similarity">
    <text evidence="1">Belongs to the UPF0047 family.</text>
</comment>
<name>A0A4P7C0T8_9GAMM</name>
<proteinExistence type="inferred from homology"/>
<reference evidence="2 3" key="1">
    <citation type="submission" date="2019-03" db="EMBL/GenBank/DDBJ databases">
        <title>The genome sequence of Nitrosococcus wardiae strain D1FHST reveals the archetypal metabolic capacity of ammonia-oxidizing Gammaproteobacteria.</title>
        <authorList>
            <person name="Wang L."/>
            <person name="Lim C.K."/>
            <person name="Hanson T.E."/>
            <person name="Dang H."/>
            <person name="Klotz M.G."/>
        </authorList>
    </citation>
    <scope>NUCLEOTIDE SEQUENCE [LARGE SCALE GENOMIC DNA]</scope>
    <source>
        <strain evidence="2 3">D1FHS</strain>
    </source>
</reference>
<dbReference type="AlphaFoldDB" id="A0A4P7C0T8"/>
<dbReference type="PIRSF" id="PIRSF004681">
    <property type="entry name" value="UCP004681"/>
    <property type="match status" value="1"/>
</dbReference>
<dbReference type="SUPFAM" id="SSF111038">
    <property type="entry name" value="YjbQ-like"/>
    <property type="match status" value="1"/>
</dbReference>
<evidence type="ECO:0000313" key="3">
    <source>
        <dbReference type="Proteomes" id="UP000294325"/>
    </source>
</evidence>
<dbReference type="Gene3D" id="2.60.120.460">
    <property type="entry name" value="YjbQ-like"/>
    <property type="match status" value="1"/>
</dbReference>
<organism evidence="2 3">
    <name type="scientific">Nitrosococcus wardiae</name>
    <dbReference type="NCBI Taxonomy" id="1814290"/>
    <lineage>
        <taxon>Bacteria</taxon>
        <taxon>Pseudomonadati</taxon>
        <taxon>Pseudomonadota</taxon>
        <taxon>Gammaproteobacteria</taxon>
        <taxon>Chromatiales</taxon>
        <taxon>Chromatiaceae</taxon>
        <taxon>Nitrosococcus</taxon>
    </lineage>
</organism>
<dbReference type="PANTHER" id="PTHR30615:SF8">
    <property type="entry name" value="UPF0047 PROTEIN C4A8.02C"/>
    <property type="match status" value="1"/>
</dbReference>
<dbReference type="PANTHER" id="PTHR30615">
    <property type="entry name" value="UNCHARACTERIZED PROTEIN YJBQ-RELATED"/>
    <property type="match status" value="1"/>
</dbReference>
<dbReference type="InterPro" id="IPR001602">
    <property type="entry name" value="UPF0047_YjbQ-like"/>
</dbReference>
<gene>
    <name evidence="2" type="ORF">E3U44_17940</name>
</gene>
<dbReference type="Pfam" id="PF01894">
    <property type="entry name" value="YjbQ"/>
    <property type="match status" value="1"/>
</dbReference>
<keyword evidence="3" id="KW-1185">Reference proteome</keyword>
<dbReference type="NCBIfam" id="TIGR00149">
    <property type="entry name" value="TIGR00149_YjbQ"/>
    <property type="match status" value="1"/>
</dbReference>
<evidence type="ECO:0000313" key="2">
    <source>
        <dbReference type="EMBL" id="QBQ56173.1"/>
    </source>
</evidence>
<dbReference type="InterPro" id="IPR035917">
    <property type="entry name" value="YjbQ-like_sf"/>
</dbReference>
<dbReference type="Proteomes" id="UP000294325">
    <property type="component" value="Chromosome"/>
</dbReference>
<evidence type="ECO:0000256" key="1">
    <source>
        <dbReference type="ARBA" id="ARBA00005534"/>
    </source>
</evidence>
<dbReference type="KEGG" id="nwr:E3U44_17940"/>
<dbReference type="RefSeq" id="WP_134359425.1">
    <property type="nucleotide sequence ID" value="NZ_CP038033.1"/>
</dbReference>
<dbReference type="OrthoDB" id="9801725at2"/>
<sequence length="135" mass="15162">MRRLIEFPTHHREELVDITEDVKRAVKESGIDNGLAALYAQGATAALMIQEGWDASVRTDVIHCLQELIPRGVWLHDRQDGNGDAHLKAGFIGPSETIPIIEGELGLSTWQNIFFCEFDGPRKKRTLICTLIRDP</sequence>